<dbReference type="EMBL" id="AEJB01000623">
    <property type="protein sequence ID" value="ELP62313.1"/>
    <property type="molecule type" value="Genomic_DNA"/>
</dbReference>
<sequence>MLPAPIVVVLTATVVEYAAVLDLLDARHSLNSASGAPYTVGSLNVEAGVWEVWVGCIGQGNVTAALQASQAIQDLQPALIVFLGTAGGLKEGVRLGDVVFATKVYGYESGKQTDERLLSRPDIALVDPQTTAFARRIAGSEKWHPDRTDSSDGLQSPWVHVAPIAAGEKIQAGQRAEFRTHLRESFNDAVAVEMEGLGFLTGAQQWSGIPAMVVRGVSDLLADKSPDQDEHVQPISCSNAARFLRDMLNDLWPSEPSSLSGRRNRGARAHGMFDPLTFVPADAADSRGIFSRGDLPAVELTDVMVGHGYLLLREIGRGSLNAVWEAEERAFGRTLRRVAVKLQPPDTTKRHRYFTREAATMASFDNPYVIPYRAAGTEHSGPLKGWSYIVTGLADGSLRDWINEQPMADEALGFMLLDLARALQYLHRQRLVHGDVKPANILNYGGRWVLGDFGLTQPTGAQEPEGTLGYMAPERFSGRVISANDVYSFAVTAVVAACGTWRNDRRTVDSTAGKVLTYLYNNIRARPDFNRDAFPEEFCAVLEMCFEEDPRDRPAMGDVIDCLKRLLKPDRT</sequence>
<dbReference type="GO" id="GO:0019284">
    <property type="term" value="P:L-methionine salvage from S-adenosylmethionine"/>
    <property type="evidence" value="ECO:0007669"/>
    <property type="project" value="TreeGrafter"/>
</dbReference>
<dbReference type="GO" id="GO:0008930">
    <property type="term" value="F:methylthioadenosine nucleosidase activity"/>
    <property type="evidence" value="ECO:0007669"/>
    <property type="project" value="TreeGrafter"/>
</dbReference>
<dbReference type="PATRIC" id="fig|698760.3.peg.8781"/>
<dbReference type="GO" id="GO:0008782">
    <property type="term" value="F:adenosylhomocysteine nucleosidase activity"/>
    <property type="evidence" value="ECO:0007669"/>
    <property type="project" value="TreeGrafter"/>
</dbReference>
<dbReference type="GO" id="GO:0005829">
    <property type="term" value="C:cytosol"/>
    <property type="evidence" value="ECO:0007669"/>
    <property type="project" value="TreeGrafter"/>
</dbReference>
<dbReference type="SMART" id="SM00220">
    <property type="entry name" value="S_TKc"/>
    <property type="match status" value="1"/>
</dbReference>
<dbReference type="Gene3D" id="3.40.50.1580">
    <property type="entry name" value="Nucleoside phosphorylase domain"/>
    <property type="match status" value="1"/>
</dbReference>
<dbReference type="Pfam" id="PF01048">
    <property type="entry name" value="PNP_UDP_1"/>
    <property type="match status" value="1"/>
</dbReference>
<evidence type="ECO:0000259" key="1">
    <source>
        <dbReference type="PROSITE" id="PS50011"/>
    </source>
</evidence>
<name>L7ESB1_STRT8</name>
<protein>
    <submittedName>
        <fullName evidence="2">Kinase domain protein</fullName>
    </submittedName>
</protein>
<dbReference type="AlphaFoldDB" id="L7ESB1"/>
<gene>
    <name evidence="2" type="ORF">STRTUCAR8_04759</name>
</gene>
<dbReference type="STRING" id="85558.T45_06609"/>
<dbReference type="InterPro" id="IPR035994">
    <property type="entry name" value="Nucleoside_phosphorylase_sf"/>
</dbReference>
<dbReference type="Pfam" id="PF00069">
    <property type="entry name" value="Pkinase"/>
    <property type="match status" value="1"/>
</dbReference>
<comment type="caution">
    <text evidence="2">The sequence shown here is derived from an EMBL/GenBank/DDBJ whole genome shotgun (WGS) entry which is preliminary data.</text>
</comment>
<accession>L7ESB1</accession>
<organism evidence="2 3">
    <name type="scientific">Streptomyces turgidiscabies (strain Car8)</name>
    <dbReference type="NCBI Taxonomy" id="698760"/>
    <lineage>
        <taxon>Bacteria</taxon>
        <taxon>Bacillati</taxon>
        <taxon>Actinomycetota</taxon>
        <taxon>Actinomycetes</taxon>
        <taxon>Kitasatosporales</taxon>
        <taxon>Streptomycetaceae</taxon>
        <taxon>Streptomyces</taxon>
    </lineage>
</organism>
<dbReference type="Gene3D" id="1.10.510.10">
    <property type="entry name" value="Transferase(Phosphotransferase) domain 1"/>
    <property type="match status" value="1"/>
</dbReference>
<dbReference type="CDD" id="cd09008">
    <property type="entry name" value="MTAN"/>
    <property type="match status" value="1"/>
</dbReference>
<dbReference type="Gene3D" id="3.30.200.20">
    <property type="entry name" value="Phosphorylase Kinase, domain 1"/>
    <property type="match status" value="1"/>
</dbReference>
<proteinExistence type="predicted"/>
<dbReference type="GO" id="GO:0009116">
    <property type="term" value="P:nucleoside metabolic process"/>
    <property type="evidence" value="ECO:0007669"/>
    <property type="project" value="InterPro"/>
</dbReference>
<keyword evidence="2" id="KW-0418">Kinase</keyword>
<dbReference type="GeneID" id="97406174"/>
<dbReference type="PANTHER" id="PTHR46832:SF1">
    <property type="entry name" value="5'-METHYLTHIOADENOSINE_S-ADENOSYLHOMOCYSTEINE NUCLEOSIDASE"/>
    <property type="match status" value="1"/>
</dbReference>
<dbReference type="RefSeq" id="WP_006382852.1">
    <property type="nucleotide sequence ID" value="NZ_AEJB01000623.1"/>
</dbReference>
<dbReference type="SUPFAM" id="SSF53167">
    <property type="entry name" value="Purine and uridine phosphorylases"/>
    <property type="match status" value="1"/>
</dbReference>
<keyword evidence="3" id="KW-1185">Reference proteome</keyword>
<evidence type="ECO:0000313" key="3">
    <source>
        <dbReference type="Proteomes" id="UP000010931"/>
    </source>
</evidence>
<dbReference type="PROSITE" id="PS50011">
    <property type="entry name" value="PROTEIN_KINASE_DOM"/>
    <property type="match status" value="1"/>
</dbReference>
<dbReference type="GO" id="GO:0004672">
    <property type="term" value="F:protein kinase activity"/>
    <property type="evidence" value="ECO:0007669"/>
    <property type="project" value="InterPro"/>
</dbReference>
<keyword evidence="2" id="KW-0808">Transferase</keyword>
<dbReference type="InterPro" id="IPR000845">
    <property type="entry name" value="Nucleoside_phosphorylase_d"/>
</dbReference>
<dbReference type="CDD" id="cd14014">
    <property type="entry name" value="STKc_PknB_like"/>
    <property type="match status" value="1"/>
</dbReference>
<dbReference type="SUPFAM" id="SSF56112">
    <property type="entry name" value="Protein kinase-like (PK-like)"/>
    <property type="match status" value="1"/>
</dbReference>
<dbReference type="GO" id="GO:0005524">
    <property type="term" value="F:ATP binding"/>
    <property type="evidence" value="ECO:0007669"/>
    <property type="project" value="InterPro"/>
</dbReference>
<evidence type="ECO:0000313" key="2">
    <source>
        <dbReference type="EMBL" id="ELP62313.1"/>
    </source>
</evidence>
<feature type="domain" description="Protein kinase" evidence="1">
    <location>
        <begin position="309"/>
        <end position="567"/>
    </location>
</feature>
<dbReference type="PANTHER" id="PTHR46832">
    <property type="entry name" value="5'-METHYLTHIOADENOSINE/S-ADENOSYLHOMOCYSTEINE NUCLEOSIDASE"/>
    <property type="match status" value="1"/>
</dbReference>
<reference evidence="2 3" key="1">
    <citation type="journal article" date="2011" name="Plasmid">
        <title>Streptomyces turgidiscabies Car8 contains a modular pathogenicity island that shares virulence genes with other actinobacterial plant pathogens.</title>
        <authorList>
            <person name="Huguet-Tapia J.C."/>
            <person name="Badger J.H."/>
            <person name="Loria R."/>
            <person name="Pettis G.S."/>
        </authorList>
    </citation>
    <scope>NUCLEOTIDE SEQUENCE [LARGE SCALE GENOMIC DNA]</scope>
    <source>
        <strain evidence="2 3">Car8</strain>
    </source>
</reference>
<dbReference type="Proteomes" id="UP000010931">
    <property type="component" value="Unassembled WGS sequence"/>
</dbReference>
<dbReference type="InterPro" id="IPR000719">
    <property type="entry name" value="Prot_kinase_dom"/>
</dbReference>
<dbReference type="InterPro" id="IPR011009">
    <property type="entry name" value="Kinase-like_dom_sf"/>
</dbReference>